<protein>
    <submittedName>
        <fullName evidence="1">Uncharacterized protein</fullName>
    </submittedName>
</protein>
<dbReference type="EMBL" id="MNAN01000009">
    <property type="protein sequence ID" value="OHU97755.1"/>
    <property type="molecule type" value="Genomic_DNA"/>
</dbReference>
<accession>A0A1S1N8N8</accession>
<sequence>MQNAWYIDFYKAAFLEFETGDYHQFLNDYRAVGKASPSVMYEAIYERNYGRALELTEAFPYLNGYKFGRDSLHLLLDRVIPFRAAYTSAEQKKLLDYLLSNTQLDKYHYQRLRRLKMKMPIYFSVLERKFTQLQDVDAYEPSRFLGP</sequence>
<name>A0A1S1N8N8_9GAMM</name>
<reference evidence="1 2" key="1">
    <citation type="submission" date="2016-10" db="EMBL/GenBank/DDBJ databases">
        <title>Pseudoalteromonas amylolytica sp. nov., isolated from the surface seawater.</title>
        <authorList>
            <person name="Wu Y.-H."/>
            <person name="Cheng H."/>
            <person name="Jin X.-B."/>
            <person name="Wang C.-S."/>
            <person name="Xu X.-W."/>
        </authorList>
    </citation>
    <scope>NUCLEOTIDE SEQUENCE [LARGE SCALE GENOMIC DNA]</scope>
    <source>
        <strain evidence="1 2">JCM 12483</strain>
    </source>
</reference>
<dbReference type="AlphaFoldDB" id="A0A1S1N8N8"/>
<evidence type="ECO:0000313" key="2">
    <source>
        <dbReference type="Proteomes" id="UP000180253"/>
    </source>
</evidence>
<dbReference type="Proteomes" id="UP000180253">
    <property type="component" value="Unassembled WGS sequence"/>
</dbReference>
<comment type="caution">
    <text evidence="1">The sequence shown here is derived from an EMBL/GenBank/DDBJ whole genome shotgun (WGS) entry which is preliminary data.</text>
</comment>
<organism evidence="1 2">
    <name type="scientific">Pseudoalteromonas byunsanensis</name>
    <dbReference type="NCBI Taxonomy" id="327939"/>
    <lineage>
        <taxon>Bacteria</taxon>
        <taxon>Pseudomonadati</taxon>
        <taxon>Pseudomonadota</taxon>
        <taxon>Gammaproteobacteria</taxon>
        <taxon>Alteromonadales</taxon>
        <taxon>Pseudoalteromonadaceae</taxon>
        <taxon>Pseudoalteromonas</taxon>
    </lineage>
</organism>
<evidence type="ECO:0000313" key="1">
    <source>
        <dbReference type="EMBL" id="OHU97755.1"/>
    </source>
</evidence>
<keyword evidence="2" id="KW-1185">Reference proteome</keyword>
<proteinExistence type="predicted"/>
<gene>
    <name evidence="1" type="ORF">BIW53_01325</name>
</gene>